<feature type="domain" description="Thioredoxin" evidence="13">
    <location>
        <begin position="2"/>
        <end position="162"/>
    </location>
</feature>
<dbReference type="GO" id="GO:0006979">
    <property type="term" value="P:response to oxidative stress"/>
    <property type="evidence" value="ECO:0007669"/>
    <property type="project" value="TreeGrafter"/>
</dbReference>
<dbReference type="CDD" id="cd03015">
    <property type="entry name" value="PRX_Typ2cys"/>
    <property type="match status" value="1"/>
</dbReference>
<dbReference type="InterPro" id="IPR024706">
    <property type="entry name" value="Peroxiredoxin_AhpC-typ"/>
</dbReference>
<dbReference type="PROSITE" id="PS51352">
    <property type="entry name" value="THIOREDOXIN_2"/>
    <property type="match status" value="1"/>
</dbReference>
<dbReference type="InParanoid" id="A0A6P6XYC4"/>
<comment type="similarity">
    <text evidence="2">Belongs to the peroxiredoxin family. AhpC/Prx1 subfamily.</text>
</comment>
<dbReference type="KEGG" id="dpte:113792340"/>
<feature type="active site" description="Cysteine sulfenic acid (-SOH) intermediate; for peroxidase activity" evidence="12">
    <location>
        <position position="49"/>
    </location>
</feature>
<protein>
    <recommendedName>
        <fullName evidence="3">thioredoxin-dependent peroxiredoxin</fullName>
        <ecNumber evidence="3">1.11.1.24</ecNumber>
    </recommendedName>
</protein>
<evidence type="ECO:0000256" key="9">
    <source>
        <dbReference type="ARBA" id="ARBA00023284"/>
    </source>
</evidence>
<keyword evidence="7 11" id="KW-0560">Oxidoreductase</keyword>
<name>A0A6P6XYC4_DERPT</name>
<evidence type="ECO:0000256" key="4">
    <source>
        <dbReference type="ARBA" id="ARBA00022490"/>
    </source>
</evidence>
<gene>
    <name evidence="15" type="primary">LOC113792340</name>
</gene>
<sequence length="198" mass="21991">MVLPGETAPNFQANAVMPNNEVKQLDFHQSAKGAYSVLFFWPFDFTFVCPTEIIAFNEALAEFEKRGVKVFGCSIDSVFVHSAWKATPPNKGGVGDVQFPMISDVSHEIMHAYGCVNRAEHTAFRGLFVMDRELVVRHALVNDAPLGRSVPEVLRIIDALQHHEKHGEVCPANWKRGERAMKPSAQGVANYLSELAKP</sequence>
<evidence type="ECO:0000256" key="5">
    <source>
        <dbReference type="ARBA" id="ARBA00022559"/>
    </source>
</evidence>
<keyword evidence="6 11" id="KW-0049">Antioxidant</keyword>
<organism evidence="14 15">
    <name type="scientific">Dermatophagoides pteronyssinus</name>
    <name type="common">European house dust mite</name>
    <dbReference type="NCBI Taxonomy" id="6956"/>
    <lineage>
        <taxon>Eukaryota</taxon>
        <taxon>Metazoa</taxon>
        <taxon>Ecdysozoa</taxon>
        <taxon>Arthropoda</taxon>
        <taxon>Chelicerata</taxon>
        <taxon>Arachnida</taxon>
        <taxon>Acari</taxon>
        <taxon>Acariformes</taxon>
        <taxon>Sarcoptiformes</taxon>
        <taxon>Astigmata</taxon>
        <taxon>Psoroptidia</taxon>
        <taxon>Analgoidea</taxon>
        <taxon>Pyroglyphidae</taxon>
        <taxon>Dermatophagoidinae</taxon>
        <taxon>Dermatophagoides</taxon>
    </lineage>
</organism>
<evidence type="ECO:0000256" key="6">
    <source>
        <dbReference type="ARBA" id="ARBA00022862"/>
    </source>
</evidence>
<evidence type="ECO:0000256" key="10">
    <source>
        <dbReference type="ARBA" id="ARBA00049091"/>
    </source>
</evidence>
<dbReference type="PANTHER" id="PTHR10681">
    <property type="entry name" value="THIOREDOXIN PEROXIDASE"/>
    <property type="match status" value="1"/>
</dbReference>
<dbReference type="Pfam" id="PF00578">
    <property type="entry name" value="AhpC-TSA"/>
    <property type="match status" value="1"/>
</dbReference>
<evidence type="ECO:0000256" key="11">
    <source>
        <dbReference type="PIRNR" id="PIRNR000239"/>
    </source>
</evidence>
<dbReference type="SUPFAM" id="SSF52833">
    <property type="entry name" value="Thioredoxin-like"/>
    <property type="match status" value="1"/>
</dbReference>
<evidence type="ECO:0000313" key="14">
    <source>
        <dbReference type="Proteomes" id="UP000515146"/>
    </source>
</evidence>
<evidence type="ECO:0000313" key="15">
    <source>
        <dbReference type="RefSeq" id="XP_027198050.1"/>
    </source>
</evidence>
<keyword evidence="5 11" id="KW-0575">Peroxidase</keyword>
<dbReference type="GO" id="GO:0045454">
    <property type="term" value="P:cell redox homeostasis"/>
    <property type="evidence" value="ECO:0007669"/>
    <property type="project" value="TreeGrafter"/>
</dbReference>
<dbReference type="Gene3D" id="3.40.30.10">
    <property type="entry name" value="Glutaredoxin"/>
    <property type="match status" value="1"/>
</dbReference>
<evidence type="ECO:0000256" key="2">
    <source>
        <dbReference type="ARBA" id="ARBA00009796"/>
    </source>
</evidence>
<dbReference type="GO" id="GO:0005829">
    <property type="term" value="C:cytosol"/>
    <property type="evidence" value="ECO:0007669"/>
    <property type="project" value="TreeGrafter"/>
</dbReference>
<evidence type="ECO:0000256" key="7">
    <source>
        <dbReference type="ARBA" id="ARBA00023002"/>
    </source>
</evidence>
<evidence type="ECO:0000256" key="1">
    <source>
        <dbReference type="ARBA" id="ARBA00004496"/>
    </source>
</evidence>
<dbReference type="PIRSF" id="PIRSF000239">
    <property type="entry name" value="AHPC"/>
    <property type="match status" value="1"/>
</dbReference>
<comment type="function">
    <text evidence="11">Thiol-specific peroxidase that catalyzes the reduction of hydrogen peroxide and organic hydroperoxides to water and alcohols, respectively.</text>
</comment>
<evidence type="ECO:0000256" key="12">
    <source>
        <dbReference type="PIRSR" id="PIRSR000239-1"/>
    </source>
</evidence>
<keyword evidence="4" id="KW-0963">Cytoplasm</keyword>
<dbReference type="PANTHER" id="PTHR10681:SF164">
    <property type="entry name" value="THIOREDOXIN PEROXIDASE 1"/>
    <property type="match status" value="1"/>
</dbReference>
<accession>A0A6P6XYC4</accession>
<keyword evidence="8" id="KW-1015">Disulfide bond</keyword>
<dbReference type="InterPro" id="IPR050217">
    <property type="entry name" value="Peroxiredoxin"/>
</dbReference>
<comment type="catalytic activity">
    <reaction evidence="10">
        <text>a hydroperoxide + [thioredoxin]-dithiol = an alcohol + [thioredoxin]-disulfide + H2O</text>
        <dbReference type="Rhea" id="RHEA:62620"/>
        <dbReference type="Rhea" id="RHEA-COMP:10698"/>
        <dbReference type="Rhea" id="RHEA-COMP:10700"/>
        <dbReference type="ChEBI" id="CHEBI:15377"/>
        <dbReference type="ChEBI" id="CHEBI:29950"/>
        <dbReference type="ChEBI" id="CHEBI:30879"/>
        <dbReference type="ChEBI" id="CHEBI:35924"/>
        <dbReference type="ChEBI" id="CHEBI:50058"/>
        <dbReference type="EC" id="1.11.1.24"/>
    </reaction>
</comment>
<dbReference type="InterPro" id="IPR000866">
    <property type="entry name" value="AhpC/TSA"/>
</dbReference>
<dbReference type="GO" id="GO:0042744">
    <property type="term" value="P:hydrogen peroxide catabolic process"/>
    <property type="evidence" value="ECO:0007669"/>
    <property type="project" value="TreeGrafter"/>
</dbReference>
<dbReference type="InterPro" id="IPR036249">
    <property type="entry name" value="Thioredoxin-like_sf"/>
</dbReference>
<comment type="subcellular location">
    <subcellularLocation>
        <location evidence="1">Cytoplasm</location>
    </subcellularLocation>
</comment>
<dbReference type="RefSeq" id="XP_027198050.1">
    <property type="nucleotide sequence ID" value="XM_027342249.1"/>
</dbReference>
<dbReference type="InterPro" id="IPR013766">
    <property type="entry name" value="Thioredoxin_domain"/>
</dbReference>
<proteinExistence type="inferred from homology"/>
<dbReference type="AlphaFoldDB" id="A0A6P6XYC4"/>
<dbReference type="FunFam" id="3.40.30.10:FF:000002">
    <property type="entry name" value="Alkyl hydroperoxide reductase C"/>
    <property type="match status" value="1"/>
</dbReference>
<dbReference type="GO" id="GO:0008379">
    <property type="term" value="F:thioredoxin peroxidase activity"/>
    <property type="evidence" value="ECO:0007669"/>
    <property type="project" value="TreeGrafter"/>
</dbReference>
<reference evidence="15" key="1">
    <citation type="submission" date="2025-08" db="UniProtKB">
        <authorList>
            <consortium name="RefSeq"/>
        </authorList>
    </citation>
    <scope>IDENTIFICATION</scope>
    <source>
        <strain evidence="15">Airmid</strain>
    </source>
</reference>
<dbReference type="InterPro" id="IPR019479">
    <property type="entry name" value="Peroxiredoxin_C"/>
</dbReference>
<keyword evidence="14" id="KW-1185">Reference proteome</keyword>
<dbReference type="Proteomes" id="UP000515146">
    <property type="component" value="Unplaced"/>
</dbReference>
<dbReference type="EC" id="1.11.1.24" evidence="3"/>
<keyword evidence="9 11" id="KW-0676">Redox-active center</keyword>
<evidence type="ECO:0000256" key="3">
    <source>
        <dbReference type="ARBA" id="ARBA00013017"/>
    </source>
</evidence>
<dbReference type="GO" id="GO:0033554">
    <property type="term" value="P:cellular response to stress"/>
    <property type="evidence" value="ECO:0007669"/>
    <property type="project" value="TreeGrafter"/>
</dbReference>
<evidence type="ECO:0000256" key="8">
    <source>
        <dbReference type="ARBA" id="ARBA00023157"/>
    </source>
</evidence>
<evidence type="ECO:0000259" key="13">
    <source>
        <dbReference type="PROSITE" id="PS51352"/>
    </source>
</evidence>
<dbReference type="OMA" id="DVSHEIM"/>
<dbReference type="Pfam" id="PF10417">
    <property type="entry name" value="1-cysPrx_C"/>
    <property type="match status" value="1"/>
</dbReference>
<dbReference type="OrthoDB" id="185659at2759"/>